<comment type="caution">
    <text evidence="1">The sequence shown here is derived from an EMBL/GenBank/DDBJ whole genome shotgun (WGS) entry which is preliminary data.</text>
</comment>
<dbReference type="Proteomes" id="UP000800235">
    <property type="component" value="Unassembled WGS sequence"/>
</dbReference>
<gene>
    <name evidence="1" type="ORF">EJ08DRAFT_646808</name>
</gene>
<protein>
    <submittedName>
        <fullName evidence="1">Uncharacterized protein</fullName>
    </submittedName>
</protein>
<dbReference type="AlphaFoldDB" id="A0A9P4NZC6"/>
<organism evidence="1 2">
    <name type="scientific">Tothia fuscella</name>
    <dbReference type="NCBI Taxonomy" id="1048955"/>
    <lineage>
        <taxon>Eukaryota</taxon>
        <taxon>Fungi</taxon>
        <taxon>Dikarya</taxon>
        <taxon>Ascomycota</taxon>
        <taxon>Pezizomycotina</taxon>
        <taxon>Dothideomycetes</taxon>
        <taxon>Pleosporomycetidae</taxon>
        <taxon>Venturiales</taxon>
        <taxon>Cylindrosympodiaceae</taxon>
        <taxon>Tothia</taxon>
    </lineage>
</organism>
<accession>A0A9P4NZC6</accession>
<evidence type="ECO:0000313" key="1">
    <source>
        <dbReference type="EMBL" id="KAF2433904.1"/>
    </source>
</evidence>
<reference evidence="1" key="1">
    <citation type="journal article" date="2020" name="Stud. Mycol.">
        <title>101 Dothideomycetes genomes: a test case for predicting lifestyles and emergence of pathogens.</title>
        <authorList>
            <person name="Haridas S."/>
            <person name="Albert R."/>
            <person name="Binder M."/>
            <person name="Bloem J."/>
            <person name="Labutti K."/>
            <person name="Salamov A."/>
            <person name="Andreopoulos B."/>
            <person name="Baker S."/>
            <person name="Barry K."/>
            <person name="Bills G."/>
            <person name="Bluhm B."/>
            <person name="Cannon C."/>
            <person name="Castanera R."/>
            <person name="Culley D."/>
            <person name="Daum C."/>
            <person name="Ezra D."/>
            <person name="Gonzalez J."/>
            <person name="Henrissat B."/>
            <person name="Kuo A."/>
            <person name="Liang C."/>
            <person name="Lipzen A."/>
            <person name="Lutzoni F."/>
            <person name="Magnuson J."/>
            <person name="Mondo S."/>
            <person name="Nolan M."/>
            <person name="Ohm R."/>
            <person name="Pangilinan J."/>
            <person name="Park H.-J."/>
            <person name="Ramirez L."/>
            <person name="Alfaro M."/>
            <person name="Sun H."/>
            <person name="Tritt A."/>
            <person name="Yoshinaga Y."/>
            <person name="Zwiers L.-H."/>
            <person name="Turgeon B."/>
            <person name="Goodwin S."/>
            <person name="Spatafora J."/>
            <person name="Crous P."/>
            <person name="Grigoriev I."/>
        </authorList>
    </citation>
    <scope>NUCLEOTIDE SEQUENCE</scope>
    <source>
        <strain evidence="1">CBS 130266</strain>
    </source>
</reference>
<name>A0A9P4NZC6_9PEZI</name>
<keyword evidence="2" id="KW-1185">Reference proteome</keyword>
<dbReference type="OrthoDB" id="3646601at2759"/>
<evidence type="ECO:0000313" key="2">
    <source>
        <dbReference type="Proteomes" id="UP000800235"/>
    </source>
</evidence>
<sequence>MAHLHLQTRLSELKEARSAVESFTSPDHQNMTASLDQRIGCLQRRLVQIGSPFLNRPAELCNRIYELAVVFSDGHSGCQAKFWRCVTFNCQICMGHRSTPWAPSLTRVNHQLRIETLPMFYAMNEFQIQYNHFWNWIERVQSIGIPLPKKVNIMLPEGDFSIKALIELYINPLARPEAYYLMFPGDGQKWTIDVPDLDLADHISFGRSSVMMDGNDGSHLRLSIPHFSKE</sequence>
<dbReference type="EMBL" id="MU007018">
    <property type="protein sequence ID" value="KAF2433904.1"/>
    <property type="molecule type" value="Genomic_DNA"/>
</dbReference>
<proteinExistence type="predicted"/>